<evidence type="ECO:0000256" key="1">
    <source>
        <dbReference type="ARBA" id="ARBA00004418"/>
    </source>
</evidence>
<evidence type="ECO:0000256" key="5">
    <source>
        <dbReference type="ARBA" id="ARBA00023008"/>
    </source>
</evidence>
<dbReference type="Gene3D" id="2.60.40.1220">
    <property type="match status" value="1"/>
</dbReference>
<dbReference type="SUPFAM" id="SSF81296">
    <property type="entry name" value="E set domains"/>
    <property type="match status" value="1"/>
</dbReference>
<evidence type="ECO:0000313" key="8">
    <source>
        <dbReference type="EMBL" id="PCD03484.1"/>
    </source>
</evidence>
<evidence type="ECO:0000256" key="6">
    <source>
        <dbReference type="SAM" id="SignalP"/>
    </source>
</evidence>
<evidence type="ECO:0000256" key="3">
    <source>
        <dbReference type="ARBA" id="ARBA00022729"/>
    </source>
</evidence>
<keyword evidence="3 6" id="KW-0732">Signal</keyword>
<comment type="subcellular location">
    <subcellularLocation>
        <location evidence="1">Periplasm</location>
    </subcellularLocation>
</comment>
<name>A0A2A4B765_9SPHN</name>
<dbReference type="GO" id="GO:0046688">
    <property type="term" value="P:response to copper ion"/>
    <property type="evidence" value="ECO:0007669"/>
    <property type="project" value="InterPro"/>
</dbReference>
<dbReference type="InterPro" id="IPR007348">
    <property type="entry name" value="CopC_dom"/>
</dbReference>
<dbReference type="InterPro" id="IPR047685">
    <property type="entry name" value="CopC-like"/>
</dbReference>
<dbReference type="GO" id="GO:0042597">
    <property type="term" value="C:periplasmic space"/>
    <property type="evidence" value="ECO:0007669"/>
    <property type="project" value="UniProtKB-SubCell"/>
</dbReference>
<dbReference type="Proteomes" id="UP000218366">
    <property type="component" value="Unassembled WGS sequence"/>
</dbReference>
<feature type="chain" id="PRO_5012517196" evidence="6">
    <location>
        <begin position="21"/>
        <end position="123"/>
    </location>
</feature>
<feature type="signal peptide" evidence="6">
    <location>
        <begin position="1"/>
        <end position="20"/>
    </location>
</feature>
<dbReference type="OrthoDB" id="9796814at2"/>
<dbReference type="NCBIfam" id="NF033814">
    <property type="entry name" value="copper_CopC"/>
    <property type="match status" value="1"/>
</dbReference>
<dbReference type="Pfam" id="PF04234">
    <property type="entry name" value="CopC"/>
    <property type="match status" value="1"/>
</dbReference>
<evidence type="ECO:0000256" key="2">
    <source>
        <dbReference type="ARBA" id="ARBA00010509"/>
    </source>
</evidence>
<feature type="domain" description="CopC" evidence="7">
    <location>
        <begin position="21"/>
        <end position="122"/>
    </location>
</feature>
<organism evidence="8 9">
    <name type="scientific">Sphingomonas spermidinifaciens</name>
    <dbReference type="NCBI Taxonomy" id="1141889"/>
    <lineage>
        <taxon>Bacteria</taxon>
        <taxon>Pseudomonadati</taxon>
        <taxon>Pseudomonadota</taxon>
        <taxon>Alphaproteobacteria</taxon>
        <taxon>Sphingomonadales</taxon>
        <taxon>Sphingomonadaceae</taxon>
        <taxon>Sphingomonas</taxon>
    </lineage>
</organism>
<keyword evidence="4" id="KW-0574">Periplasm</keyword>
<evidence type="ECO:0000313" key="9">
    <source>
        <dbReference type="Proteomes" id="UP000218366"/>
    </source>
</evidence>
<keyword evidence="9" id="KW-1185">Reference proteome</keyword>
<accession>A0A2A4B765</accession>
<evidence type="ECO:0000259" key="7">
    <source>
        <dbReference type="Pfam" id="PF04234"/>
    </source>
</evidence>
<comment type="similarity">
    <text evidence="2">Belongs to the CopC family.</text>
</comment>
<dbReference type="InterPro" id="IPR014756">
    <property type="entry name" value="Ig_E-set"/>
</dbReference>
<protein>
    <submittedName>
        <fullName evidence="8">Copper resistance protein CopC</fullName>
    </submittedName>
</protein>
<dbReference type="InterPro" id="IPR014755">
    <property type="entry name" value="Cu-Rt/internalin_Ig-like"/>
</dbReference>
<gene>
    <name evidence="8" type="ORF">COC42_03660</name>
</gene>
<comment type="caution">
    <text evidence="8">The sequence shown here is derived from an EMBL/GenBank/DDBJ whole genome shotgun (WGS) entry which is preliminary data.</text>
</comment>
<proteinExistence type="inferred from homology"/>
<dbReference type="AlphaFoldDB" id="A0A2A4B765"/>
<sequence>MMHFKAIAAAVLVMAAPVTAHPKLVSATPAPNATVAPTTRVQVTFSEALLPDGSGADIVMTGMPGMDSHPPMKMAAKVNVSPDRKTMTLTLAKPLPKGTYRLDWHGVSADTHQAKGSYAFKVA</sequence>
<keyword evidence="5" id="KW-0186">Copper</keyword>
<dbReference type="GO" id="GO:0005507">
    <property type="term" value="F:copper ion binding"/>
    <property type="evidence" value="ECO:0007669"/>
    <property type="project" value="InterPro"/>
</dbReference>
<reference evidence="8 9" key="1">
    <citation type="submission" date="2017-09" db="EMBL/GenBank/DDBJ databases">
        <title>Sphingomonas spermidinifaciens 9NM-10, whole genome shotgun sequence.</title>
        <authorList>
            <person name="Feng G."/>
            <person name="Zhu H."/>
        </authorList>
    </citation>
    <scope>NUCLEOTIDE SEQUENCE [LARGE SCALE GENOMIC DNA]</scope>
    <source>
        <strain evidence="8 9">9NM-10</strain>
    </source>
</reference>
<dbReference type="EMBL" id="NWMW01000001">
    <property type="protein sequence ID" value="PCD03484.1"/>
    <property type="molecule type" value="Genomic_DNA"/>
</dbReference>
<evidence type="ECO:0000256" key="4">
    <source>
        <dbReference type="ARBA" id="ARBA00022764"/>
    </source>
</evidence>